<reference evidence="2" key="1">
    <citation type="submission" date="2020-06" db="EMBL/GenBank/DDBJ databases">
        <authorList>
            <person name="Li T."/>
            <person name="Hu X."/>
            <person name="Zhang T."/>
            <person name="Song X."/>
            <person name="Zhang H."/>
            <person name="Dai N."/>
            <person name="Sheng W."/>
            <person name="Hou X."/>
            <person name="Wei L."/>
        </authorList>
    </citation>
    <scope>NUCLEOTIDE SEQUENCE</scope>
    <source>
        <strain evidence="2">3651</strain>
        <tissue evidence="2">Leaf</tissue>
    </source>
</reference>
<keyword evidence="3" id="KW-1185">Reference proteome</keyword>
<dbReference type="EMBL" id="JACGWO010000001">
    <property type="protein sequence ID" value="KAK4438174.1"/>
    <property type="molecule type" value="Genomic_DNA"/>
</dbReference>
<organism evidence="2 3">
    <name type="scientific">Sesamum alatum</name>
    <dbReference type="NCBI Taxonomy" id="300844"/>
    <lineage>
        <taxon>Eukaryota</taxon>
        <taxon>Viridiplantae</taxon>
        <taxon>Streptophyta</taxon>
        <taxon>Embryophyta</taxon>
        <taxon>Tracheophyta</taxon>
        <taxon>Spermatophyta</taxon>
        <taxon>Magnoliopsida</taxon>
        <taxon>eudicotyledons</taxon>
        <taxon>Gunneridae</taxon>
        <taxon>Pentapetalae</taxon>
        <taxon>asterids</taxon>
        <taxon>lamiids</taxon>
        <taxon>Lamiales</taxon>
        <taxon>Pedaliaceae</taxon>
        <taxon>Sesamum</taxon>
    </lineage>
</organism>
<gene>
    <name evidence="2" type="ORF">Salat_0151600</name>
</gene>
<sequence>MERTFILALVQQARAGHFRSGRRNRDALDFAISEVNRVHGSRVAESWGEIRIVSLRDRYIVFTWLINLDKVICNRNLRYVIAPDHVWKREKKLAKCYINAFEDLYNELCMLFGPENALENEGPIDLNAPPPEPVDGDASPIIPQLSSTVRAIVHISDSSGSSSSLWKGIDLQSSDGDADSVLPPPGVPRSIVKRSPALPPSPPSYHSSGGASSSASNATPIKRRK</sequence>
<feature type="compositionally biased region" description="Low complexity" evidence="1">
    <location>
        <begin position="204"/>
        <end position="225"/>
    </location>
</feature>
<reference evidence="2" key="2">
    <citation type="journal article" date="2024" name="Plant">
        <title>Genomic evolution and insights into agronomic trait innovations of Sesamum species.</title>
        <authorList>
            <person name="Miao H."/>
            <person name="Wang L."/>
            <person name="Qu L."/>
            <person name="Liu H."/>
            <person name="Sun Y."/>
            <person name="Le M."/>
            <person name="Wang Q."/>
            <person name="Wei S."/>
            <person name="Zheng Y."/>
            <person name="Lin W."/>
            <person name="Duan Y."/>
            <person name="Cao H."/>
            <person name="Xiong S."/>
            <person name="Wang X."/>
            <person name="Wei L."/>
            <person name="Li C."/>
            <person name="Ma Q."/>
            <person name="Ju M."/>
            <person name="Zhao R."/>
            <person name="Li G."/>
            <person name="Mu C."/>
            <person name="Tian Q."/>
            <person name="Mei H."/>
            <person name="Zhang T."/>
            <person name="Gao T."/>
            <person name="Zhang H."/>
        </authorList>
    </citation>
    <scope>NUCLEOTIDE SEQUENCE</scope>
    <source>
        <strain evidence="2">3651</strain>
    </source>
</reference>
<evidence type="ECO:0000313" key="2">
    <source>
        <dbReference type="EMBL" id="KAK4438174.1"/>
    </source>
</evidence>
<evidence type="ECO:0000313" key="3">
    <source>
        <dbReference type="Proteomes" id="UP001293254"/>
    </source>
</evidence>
<proteinExistence type="predicted"/>
<dbReference type="AlphaFoldDB" id="A0AAE1YXL6"/>
<evidence type="ECO:0000256" key="1">
    <source>
        <dbReference type="SAM" id="MobiDB-lite"/>
    </source>
</evidence>
<feature type="region of interest" description="Disordered" evidence="1">
    <location>
        <begin position="158"/>
        <end position="225"/>
    </location>
</feature>
<comment type="caution">
    <text evidence="2">The sequence shown here is derived from an EMBL/GenBank/DDBJ whole genome shotgun (WGS) entry which is preliminary data.</text>
</comment>
<protein>
    <submittedName>
        <fullName evidence="2">Uncharacterized protein</fullName>
    </submittedName>
</protein>
<name>A0AAE1YXL6_9LAMI</name>
<accession>A0AAE1YXL6</accession>
<dbReference type="Proteomes" id="UP001293254">
    <property type="component" value="Unassembled WGS sequence"/>
</dbReference>